<evidence type="ECO:0000313" key="4">
    <source>
        <dbReference type="Proteomes" id="UP000507470"/>
    </source>
</evidence>
<dbReference type="InterPro" id="IPR018244">
    <property type="entry name" value="Allrgn_V5/Tpx1_CS"/>
</dbReference>
<dbReference type="GO" id="GO:0005576">
    <property type="term" value="C:extracellular region"/>
    <property type="evidence" value="ECO:0007669"/>
    <property type="project" value="InterPro"/>
</dbReference>
<dbReference type="AlphaFoldDB" id="A0A6J8E9Q8"/>
<dbReference type="InterPro" id="IPR035940">
    <property type="entry name" value="CAP_sf"/>
</dbReference>
<feature type="region of interest" description="Disordered" evidence="1">
    <location>
        <begin position="332"/>
        <end position="362"/>
    </location>
</feature>
<dbReference type="SUPFAM" id="SSF55797">
    <property type="entry name" value="PR-1-like"/>
    <property type="match status" value="2"/>
</dbReference>
<dbReference type="PRINTS" id="PR00837">
    <property type="entry name" value="V5TPXLIKE"/>
</dbReference>
<name>A0A6J8E9Q8_MYTCO</name>
<keyword evidence="4" id="KW-1185">Reference proteome</keyword>
<dbReference type="InterPro" id="IPR014044">
    <property type="entry name" value="CAP_dom"/>
</dbReference>
<dbReference type="EMBL" id="CACVKT020008730">
    <property type="protein sequence ID" value="CAC5417170.1"/>
    <property type="molecule type" value="Genomic_DNA"/>
</dbReference>
<feature type="region of interest" description="Disordered" evidence="1">
    <location>
        <begin position="681"/>
        <end position="723"/>
    </location>
</feature>
<proteinExistence type="predicted"/>
<sequence length="749" mass="80808">MYPSHLYIYMFVIYGSLLSSQSFIENEDVNSKLHRSKRSVNCGSSNTLKKYTFYSGHTACLTASSFADLTTAGVTADEKTEIVNKHNALRSDTQATNMMKMSWDDETAYIAQKWAENCLTSHESPGLKRSIPGRFGLGQNLFWGSRKYAWSEAIQRWYDEISDFTFNGQNVFSEVGHYTQVVWADSIKLGCGYAHCTATRIHLYVCNYGPAGNIEDTSKPYKQGTPCKDCPGNCINKLCDCDKVCLNGGALDLSTCTCNCKSGYSGPDCSLNCATKTDPGHCGTQWPPSYCETISNVPSDCPHMCKICPNGGVAVTGKSNGKGVLRFDLSTTDTSGEKGSTKPVTVPLRSSSLGKTDTSQSATAVTETTIPLTSESAGDEVYCESSNTLKKYTFYSGHTACLTASSSADLATAGVTSDEKTEIVNNHNALRSLTQATNMMKMSWDDETAYIAQKWALNCVTSHESPGLKRSIPGRFGLGQNLFWGSRKYTWSEGIQSWYDEISDFTFNGQNVFSKIGHYTQVVWADSIKLGCGYAHCTSTRIHLYVCNYGPAGNIGDTSIPYKQGTPCQDCPGNCANKLCDCDKVCLNGGSLDLSTCTCNCKSGYSGPDCSLNCATKTDPGYCGTQWPPSYCETFSNVPSDCPHMCKICPNGGVAVTGSSDGKGVINFDLVGTGSGISTIETSEPVTIPSRSKSPGKTDTSQSSTAVTETTTPSTSDSSGDEVSRSSSLLMCYILIWSSIAIVTMFNIL</sequence>
<dbReference type="InterPro" id="IPR001283">
    <property type="entry name" value="CRISP-related"/>
</dbReference>
<dbReference type="OrthoDB" id="737510at2759"/>
<evidence type="ECO:0000256" key="1">
    <source>
        <dbReference type="SAM" id="MobiDB-lite"/>
    </source>
</evidence>
<dbReference type="SMART" id="SM00198">
    <property type="entry name" value="SCP"/>
    <property type="match status" value="2"/>
</dbReference>
<dbReference type="Gene3D" id="3.40.33.10">
    <property type="entry name" value="CAP"/>
    <property type="match status" value="2"/>
</dbReference>
<dbReference type="PROSITE" id="PS01009">
    <property type="entry name" value="CRISP_1"/>
    <property type="match status" value="2"/>
</dbReference>
<feature type="domain" description="SCP" evidence="2">
    <location>
        <begin position="418"/>
        <end position="557"/>
    </location>
</feature>
<feature type="compositionally biased region" description="Low complexity" evidence="1">
    <location>
        <begin position="700"/>
        <end position="718"/>
    </location>
</feature>
<evidence type="ECO:0000313" key="3">
    <source>
        <dbReference type="EMBL" id="CAC5417170.1"/>
    </source>
</evidence>
<gene>
    <name evidence="3" type="ORF">MCOR_49714</name>
</gene>
<dbReference type="Proteomes" id="UP000507470">
    <property type="component" value="Unassembled WGS sequence"/>
</dbReference>
<evidence type="ECO:0000259" key="2">
    <source>
        <dbReference type="SMART" id="SM00198"/>
    </source>
</evidence>
<dbReference type="Pfam" id="PF00188">
    <property type="entry name" value="CAP"/>
    <property type="match status" value="2"/>
</dbReference>
<organism evidence="3 4">
    <name type="scientific">Mytilus coruscus</name>
    <name type="common">Sea mussel</name>
    <dbReference type="NCBI Taxonomy" id="42192"/>
    <lineage>
        <taxon>Eukaryota</taxon>
        <taxon>Metazoa</taxon>
        <taxon>Spiralia</taxon>
        <taxon>Lophotrochozoa</taxon>
        <taxon>Mollusca</taxon>
        <taxon>Bivalvia</taxon>
        <taxon>Autobranchia</taxon>
        <taxon>Pteriomorphia</taxon>
        <taxon>Mytilida</taxon>
        <taxon>Mytiloidea</taxon>
        <taxon>Mytilidae</taxon>
        <taxon>Mytilinae</taxon>
        <taxon>Mytilus</taxon>
    </lineage>
</organism>
<protein>
    <submittedName>
        <fullName evidence="3">CRISP</fullName>
    </submittedName>
</protein>
<feature type="compositionally biased region" description="Polar residues" evidence="1">
    <location>
        <begin position="681"/>
        <end position="699"/>
    </location>
</feature>
<reference evidence="3 4" key="1">
    <citation type="submission" date="2020-06" db="EMBL/GenBank/DDBJ databases">
        <authorList>
            <person name="Li R."/>
            <person name="Bekaert M."/>
        </authorList>
    </citation>
    <scope>NUCLEOTIDE SEQUENCE [LARGE SCALE GENOMIC DNA]</scope>
    <source>
        <strain evidence="4">wild</strain>
    </source>
</reference>
<accession>A0A6J8E9Q8</accession>
<dbReference type="PROSITE" id="PS01010">
    <property type="entry name" value="CRISP_2"/>
    <property type="match status" value="2"/>
</dbReference>
<feature type="compositionally biased region" description="Polar residues" evidence="1">
    <location>
        <begin position="348"/>
        <end position="362"/>
    </location>
</feature>
<feature type="domain" description="SCP" evidence="2">
    <location>
        <begin position="77"/>
        <end position="216"/>
    </location>
</feature>
<dbReference type="PANTHER" id="PTHR10334">
    <property type="entry name" value="CYSTEINE-RICH SECRETORY PROTEIN-RELATED"/>
    <property type="match status" value="1"/>
</dbReference>